<dbReference type="Gene3D" id="2.40.160.200">
    <property type="entry name" value="LURP1-related"/>
    <property type="match status" value="1"/>
</dbReference>
<keyword evidence="3" id="KW-1185">Reference proteome</keyword>
<reference evidence="3" key="1">
    <citation type="journal article" date="2019" name="Gigascience">
        <title>De novo genome assembly of the endangered Acer yangbiense, a plant species with extremely small populations endemic to Yunnan Province, China.</title>
        <authorList>
            <person name="Yang J."/>
            <person name="Wariss H.M."/>
            <person name="Tao L."/>
            <person name="Zhang R."/>
            <person name="Yun Q."/>
            <person name="Hollingsworth P."/>
            <person name="Dao Z."/>
            <person name="Luo G."/>
            <person name="Guo H."/>
            <person name="Ma Y."/>
            <person name="Sun W."/>
        </authorList>
    </citation>
    <scope>NUCLEOTIDE SEQUENCE [LARGE SCALE GENOMIC DNA]</scope>
    <source>
        <strain evidence="3">cv. Malutang</strain>
    </source>
</reference>
<dbReference type="InterPro" id="IPR007612">
    <property type="entry name" value="LOR"/>
</dbReference>
<accession>A0A5C7HRW1</accession>
<dbReference type="Pfam" id="PF04525">
    <property type="entry name" value="LOR"/>
    <property type="match status" value="1"/>
</dbReference>
<protein>
    <recommendedName>
        <fullName evidence="4">Protein LURP-one-related 15-like</fullName>
    </recommendedName>
</protein>
<dbReference type="InterPro" id="IPR038595">
    <property type="entry name" value="LOR_sf"/>
</dbReference>
<dbReference type="PANTHER" id="PTHR31087">
    <property type="match status" value="1"/>
</dbReference>
<comment type="similarity">
    <text evidence="1">Belongs to the LOR family.</text>
</comment>
<evidence type="ECO:0000256" key="1">
    <source>
        <dbReference type="ARBA" id="ARBA00005437"/>
    </source>
</evidence>
<evidence type="ECO:0000313" key="3">
    <source>
        <dbReference type="Proteomes" id="UP000323000"/>
    </source>
</evidence>
<organism evidence="2 3">
    <name type="scientific">Acer yangbiense</name>
    <dbReference type="NCBI Taxonomy" id="1000413"/>
    <lineage>
        <taxon>Eukaryota</taxon>
        <taxon>Viridiplantae</taxon>
        <taxon>Streptophyta</taxon>
        <taxon>Embryophyta</taxon>
        <taxon>Tracheophyta</taxon>
        <taxon>Spermatophyta</taxon>
        <taxon>Magnoliopsida</taxon>
        <taxon>eudicotyledons</taxon>
        <taxon>Gunneridae</taxon>
        <taxon>Pentapetalae</taxon>
        <taxon>rosids</taxon>
        <taxon>malvids</taxon>
        <taxon>Sapindales</taxon>
        <taxon>Sapindaceae</taxon>
        <taxon>Hippocastanoideae</taxon>
        <taxon>Acereae</taxon>
        <taxon>Acer</taxon>
    </lineage>
</organism>
<dbReference type="SUPFAM" id="SSF54518">
    <property type="entry name" value="Tubby C-terminal domain-like"/>
    <property type="match status" value="1"/>
</dbReference>
<sequence length="233" mass="25586">MAQFLAHPPPAPPAPAPPLNPVSIIGPQYCAPYPVDLAIVRKGMNITNGNFVVQDINNNGNILFKLKGFLMTLHNRRVLFNAAGIPLVTLRHKIISAHDRWQVFRGESTDLNDLIFTAKKSSMLQLKAKLDEFLANNTEEDVCDFKVKGSSSKESCVVYAGESDTIVAQMLDNLSTVPSLIGKDRFEVRVYTNIDHAFIITLIMILDAIDPLPPGLGLMKKLATGIDLSNFVS</sequence>
<name>A0A5C7HRW1_9ROSI</name>
<dbReference type="PANTHER" id="PTHR31087:SF160">
    <property type="entry name" value="PROTEIN LURP-ONE-RELATED 1-RELATED"/>
    <property type="match status" value="1"/>
</dbReference>
<comment type="caution">
    <text evidence="2">The sequence shown here is derived from an EMBL/GenBank/DDBJ whole genome shotgun (WGS) entry which is preliminary data.</text>
</comment>
<dbReference type="OrthoDB" id="97518at2759"/>
<dbReference type="InterPro" id="IPR025659">
    <property type="entry name" value="Tubby-like_C"/>
</dbReference>
<proteinExistence type="inferred from homology"/>
<gene>
    <name evidence="2" type="ORF">EZV62_016865</name>
</gene>
<evidence type="ECO:0008006" key="4">
    <source>
        <dbReference type="Google" id="ProtNLM"/>
    </source>
</evidence>
<dbReference type="AlphaFoldDB" id="A0A5C7HRW1"/>
<dbReference type="EMBL" id="VAHF01000007">
    <property type="protein sequence ID" value="TXG59036.1"/>
    <property type="molecule type" value="Genomic_DNA"/>
</dbReference>
<evidence type="ECO:0000313" key="2">
    <source>
        <dbReference type="EMBL" id="TXG59036.1"/>
    </source>
</evidence>
<dbReference type="Proteomes" id="UP000323000">
    <property type="component" value="Chromosome 7"/>
</dbReference>